<proteinExistence type="predicted"/>
<protein>
    <submittedName>
        <fullName evidence="1">Uncharacterized protein</fullName>
    </submittedName>
</protein>
<reference evidence="1 2" key="1">
    <citation type="submission" date="2016-09" db="EMBL/GenBank/DDBJ databases">
        <title>Extensive genetic diversity and differential bi-allelic expression allows diatom success in the polar Southern Ocean.</title>
        <authorList>
            <consortium name="DOE Joint Genome Institute"/>
            <person name="Mock T."/>
            <person name="Otillar R.P."/>
            <person name="Strauss J."/>
            <person name="Dupont C."/>
            <person name="Frickenhaus S."/>
            <person name="Maumus F."/>
            <person name="Mcmullan M."/>
            <person name="Sanges R."/>
            <person name="Schmutz J."/>
            <person name="Toseland A."/>
            <person name="Valas R."/>
            <person name="Veluchamy A."/>
            <person name="Ward B.J."/>
            <person name="Allen A."/>
            <person name="Barry K."/>
            <person name="Falciatore A."/>
            <person name="Ferrante M."/>
            <person name="Fortunato A.E."/>
            <person name="Gloeckner G."/>
            <person name="Gruber A."/>
            <person name="Hipkin R."/>
            <person name="Janech M."/>
            <person name="Kroth P."/>
            <person name="Leese F."/>
            <person name="Lindquist E."/>
            <person name="Lyon B.R."/>
            <person name="Martin J."/>
            <person name="Mayer C."/>
            <person name="Parker M."/>
            <person name="Quesneville H."/>
            <person name="Raymond J."/>
            <person name="Uhlig C."/>
            <person name="Valentin K.U."/>
            <person name="Worden A.Z."/>
            <person name="Armbrust E.V."/>
            <person name="Bowler C."/>
            <person name="Green B."/>
            <person name="Moulton V."/>
            <person name="Van Oosterhout C."/>
            <person name="Grigoriev I."/>
        </authorList>
    </citation>
    <scope>NUCLEOTIDE SEQUENCE [LARGE SCALE GENOMIC DNA]</scope>
    <source>
        <strain evidence="1 2">CCMP1102</strain>
    </source>
</reference>
<keyword evidence="2" id="KW-1185">Reference proteome</keyword>
<evidence type="ECO:0000313" key="1">
    <source>
        <dbReference type="EMBL" id="OEU23687.1"/>
    </source>
</evidence>
<dbReference type="OrthoDB" id="54947at2759"/>
<accession>A0A1E7FZW0</accession>
<evidence type="ECO:0000313" key="2">
    <source>
        <dbReference type="Proteomes" id="UP000095751"/>
    </source>
</evidence>
<dbReference type="EMBL" id="KV784353">
    <property type="protein sequence ID" value="OEU23687.1"/>
    <property type="molecule type" value="Genomic_DNA"/>
</dbReference>
<dbReference type="AlphaFoldDB" id="A0A1E7FZW0"/>
<name>A0A1E7FZW0_9STRA</name>
<gene>
    <name evidence="1" type="ORF">FRACYDRAFT_233860</name>
</gene>
<dbReference type="Proteomes" id="UP000095751">
    <property type="component" value="Unassembled WGS sequence"/>
</dbReference>
<dbReference type="KEGG" id="fcy:FRACYDRAFT_233860"/>
<dbReference type="InParanoid" id="A0A1E7FZW0"/>
<organism evidence="1 2">
    <name type="scientific">Fragilariopsis cylindrus CCMP1102</name>
    <dbReference type="NCBI Taxonomy" id="635003"/>
    <lineage>
        <taxon>Eukaryota</taxon>
        <taxon>Sar</taxon>
        <taxon>Stramenopiles</taxon>
        <taxon>Ochrophyta</taxon>
        <taxon>Bacillariophyta</taxon>
        <taxon>Bacillariophyceae</taxon>
        <taxon>Bacillariophycidae</taxon>
        <taxon>Bacillariales</taxon>
        <taxon>Bacillariaceae</taxon>
        <taxon>Fragilariopsis</taxon>
    </lineage>
</organism>
<sequence length="251" mass="28122">MSGSDLAPFVAAVLRDSTVDKLKNENDGLRELLEERLLLQITGQDGAPIHYEISMKNGTSKQGDNERDLWVVNMMIGSNNKEENTTFDDNNDVIPLDSIIIGKFLEIWVGGQFLQRFDFYTCRVRRMCFNMIGTNDGFDRNMKDVPQMGLIAILPTLDASISSSVPIIYAKFGPILFDEYHNLPQQLSMGDLYSLIRASNNGTPKFLMVQKLLFRKTLRALVTVATTVIAANGIEDEEDDDDDNDNGDAEL</sequence>